<evidence type="ECO:0000313" key="1">
    <source>
        <dbReference type="EMBL" id="AOW03461.1"/>
    </source>
</evidence>
<reference evidence="1 2" key="1">
    <citation type="journal article" date="2016" name="PLoS ONE">
        <title>Sequence Assembly of Yarrowia lipolytica Strain W29/CLIB89 Shows Transposable Element Diversity.</title>
        <authorList>
            <person name="Magnan C."/>
            <person name="Yu J."/>
            <person name="Chang I."/>
            <person name="Jahn E."/>
            <person name="Kanomata Y."/>
            <person name="Wu J."/>
            <person name="Zeller M."/>
            <person name="Oakes M."/>
            <person name="Baldi P."/>
            <person name="Sandmeyer S."/>
        </authorList>
    </citation>
    <scope>NUCLEOTIDE SEQUENCE [LARGE SCALE GENOMIC DNA]</scope>
    <source>
        <strain evidence="2">CLIB89(W29)</strain>
    </source>
</reference>
<evidence type="ECO:0000313" key="2">
    <source>
        <dbReference type="Proteomes" id="UP000182444"/>
    </source>
</evidence>
<name>A0A1D8NCV7_YARLL</name>
<organism evidence="1 2">
    <name type="scientific">Yarrowia lipolytica</name>
    <name type="common">Candida lipolytica</name>
    <dbReference type="NCBI Taxonomy" id="4952"/>
    <lineage>
        <taxon>Eukaryota</taxon>
        <taxon>Fungi</taxon>
        <taxon>Dikarya</taxon>
        <taxon>Ascomycota</taxon>
        <taxon>Saccharomycotina</taxon>
        <taxon>Dipodascomycetes</taxon>
        <taxon>Dipodascales</taxon>
        <taxon>Dipodascales incertae sedis</taxon>
        <taxon>Yarrowia</taxon>
    </lineage>
</organism>
<sequence length="155" mass="17117">MPLFWQASVFRGNHDRCAFYFIVGRPVISFFYGKNTVPVGLIDTTGVAIVANQYNLPEYWCISLKSNKKGHVDVNTAFEAWRPTKKHCFIGSTYQRYRMYPVASINRRVGGLGEDSGHVEGLPKQYSRSLCNGLSQAVGAGGDVGDCKLMAARSG</sequence>
<dbReference type="RefSeq" id="XP_068138672.1">
    <property type="nucleotide sequence ID" value="XM_068282571.1"/>
</dbReference>
<dbReference type="VEuPathDB" id="FungiDB:YALI1_D02488g"/>
<dbReference type="Proteomes" id="UP000182444">
    <property type="component" value="Chromosome 1D"/>
</dbReference>
<proteinExistence type="predicted"/>
<dbReference type="AlphaFoldDB" id="A0A1D8NCV7"/>
<accession>A0A1D8NCV7</accession>
<dbReference type="EMBL" id="CP017556">
    <property type="protein sequence ID" value="AOW03461.1"/>
    <property type="molecule type" value="Genomic_DNA"/>
</dbReference>
<protein>
    <submittedName>
        <fullName evidence="1">Uncharacterized protein</fullName>
    </submittedName>
</protein>
<dbReference type="GeneID" id="94583195"/>
<gene>
    <name evidence="1" type="ORF">YALI1_D02488g</name>
</gene>